<evidence type="ECO:0000313" key="1">
    <source>
        <dbReference type="EMBL" id="KAI3753477.1"/>
    </source>
</evidence>
<sequence>MMDSVKGVHLKSGKKVVEATKKGLNNNFRMNVSGHGNSIRFTSRHISLGKEFKEAVDEIQGPMRQIFVEFLEMSCTAEVSGFLLYKELGGVLKVLT</sequence>
<evidence type="ECO:0000313" key="2">
    <source>
        <dbReference type="Proteomes" id="UP001055811"/>
    </source>
</evidence>
<reference evidence="2" key="1">
    <citation type="journal article" date="2022" name="Mol. Ecol. Resour.">
        <title>The genomes of chicory, endive, great burdock and yacon provide insights into Asteraceae palaeo-polyploidization history and plant inulin production.</title>
        <authorList>
            <person name="Fan W."/>
            <person name="Wang S."/>
            <person name="Wang H."/>
            <person name="Wang A."/>
            <person name="Jiang F."/>
            <person name="Liu H."/>
            <person name="Zhao H."/>
            <person name="Xu D."/>
            <person name="Zhang Y."/>
        </authorList>
    </citation>
    <scope>NUCLEOTIDE SEQUENCE [LARGE SCALE GENOMIC DNA]</scope>
    <source>
        <strain evidence="2">cv. Punajuju</strain>
    </source>
</reference>
<name>A0ACB9E4T5_CICIN</name>
<dbReference type="Proteomes" id="UP001055811">
    <property type="component" value="Linkage Group LG04"/>
</dbReference>
<gene>
    <name evidence="1" type="ORF">L2E82_25531</name>
</gene>
<accession>A0ACB9E4T5</accession>
<comment type="caution">
    <text evidence="1">The sequence shown here is derived from an EMBL/GenBank/DDBJ whole genome shotgun (WGS) entry which is preliminary data.</text>
</comment>
<keyword evidence="2" id="KW-1185">Reference proteome</keyword>
<organism evidence="1 2">
    <name type="scientific">Cichorium intybus</name>
    <name type="common">Chicory</name>
    <dbReference type="NCBI Taxonomy" id="13427"/>
    <lineage>
        <taxon>Eukaryota</taxon>
        <taxon>Viridiplantae</taxon>
        <taxon>Streptophyta</taxon>
        <taxon>Embryophyta</taxon>
        <taxon>Tracheophyta</taxon>
        <taxon>Spermatophyta</taxon>
        <taxon>Magnoliopsida</taxon>
        <taxon>eudicotyledons</taxon>
        <taxon>Gunneridae</taxon>
        <taxon>Pentapetalae</taxon>
        <taxon>asterids</taxon>
        <taxon>campanulids</taxon>
        <taxon>Asterales</taxon>
        <taxon>Asteraceae</taxon>
        <taxon>Cichorioideae</taxon>
        <taxon>Cichorieae</taxon>
        <taxon>Cichoriinae</taxon>
        <taxon>Cichorium</taxon>
    </lineage>
</organism>
<dbReference type="EMBL" id="CM042012">
    <property type="protein sequence ID" value="KAI3753477.1"/>
    <property type="molecule type" value="Genomic_DNA"/>
</dbReference>
<protein>
    <submittedName>
        <fullName evidence="1">Uncharacterized protein</fullName>
    </submittedName>
</protein>
<proteinExistence type="predicted"/>
<reference evidence="1 2" key="2">
    <citation type="journal article" date="2022" name="Mol. Ecol. Resour.">
        <title>The genomes of chicory, endive, great burdock and yacon provide insights into Asteraceae paleo-polyploidization history and plant inulin production.</title>
        <authorList>
            <person name="Fan W."/>
            <person name="Wang S."/>
            <person name="Wang H."/>
            <person name="Wang A."/>
            <person name="Jiang F."/>
            <person name="Liu H."/>
            <person name="Zhao H."/>
            <person name="Xu D."/>
            <person name="Zhang Y."/>
        </authorList>
    </citation>
    <scope>NUCLEOTIDE SEQUENCE [LARGE SCALE GENOMIC DNA]</scope>
    <source>
        <strain evidence="2">cv. Punajuju</strain>
        <tissue evidence="1">Leaves</tissue>
    </source>
</reference>